<gene>
    <name evidence="1" type="ORF">B7R25_02250</name>
</gene>
<dbReference type="EMBL" id="NBXE01000006">
    <property type="protein sequence ID" value="RFA29101.1"/>
    <property type="molecule type" value="Genomic_DNA"/>
</dbReference>
<evidence type="ECO:0000313" key="1">
    <source>
        <dbReference type="EMBL" id="RFA29101.1"/>
    </source>
</evidence>
<name>A0A3E0WDJ8_9MICO</name>
<dbReference type="AlphaFoldDB" id="A0A3E0WDJ8"/>
<comment type="caution">
    <text evidence="1">The sequence shown here is derived from an EMBL/GenBank/DDBJ whole genome shotgun (WGS) entry which is preliminary data.</text>
</comment>
<reference evidence="1 2" key="1">
    <citation type="submission" date="2017-04" db="EMBL/GenBank/DDBJ databases">
        <title>Comparative genome analysis of Subtercola boreus.</title>
        <authorList>
            <person name="Cho Y.-J."/>
            <person name="Cho A."/>
            <person name="Kim O.-S."/>
            <person name="Lee J.-I."/>
        </authorList>
    </citation>
    <scope>NUCLEOTIDE SEQUENCE [LARGE SCALE GENOMIC DNA]</scope>
    <source>
        <strain evidence="1 2">P28004</strain>
    </source>
</reference>
<proteinExistence type="predicted"/>
<dbReference type="Proteomes" id="UP000257080">
    <property type="component" value="Unassembled WGS sequence"/>
</dbReference>
<evidence type="ECO:0000313" key="2">
    <source>
        <dbReference type="Proteomes" id="UP000257080"/>
    </source>
</evidence>
<organism evidence="1 2">
    <name type="scientific">Subtercola boreus</name>
    <dbReference type="NCBI Taxonomy" id="120213"/>
    <lineage>
        <taxon>Bacteria</taxon>
        <taxon>Bacillati</taxon>
        <taxon>Actinomycetota</taxon>
        <taxon>Actinomycetes</taxon>
        <taxon>Micrococcales</taxon>
        <taxon>Microbacteriaceae</taxon>
        <taxon>Subtercola</taxon>
    </lineage>
</organism>
<protein>
    <submittedName>
        <fullName evidence="1">Uncharacterized protein</fullName>
    </submittedName>
</protein>
<sequence>MIERGFCRLKHGRSLATRCDKLAVIYRAAVALNTVIAGLSHLGDTP</sequence>
<accession>A0A3E0WDJ8</accession>